<dbReference type="Gene3D" id="3.80.10.10">
    <property type="entry name" value="Ribonuclease Inhibitor"/>
    <property type="match status" value="1"/>
</dbReference>
<proteinExistence type="predicted"/>
<evidence type="ECO:0000313" key="2">
    <source>
        <dbReference type="Proteomes" id="UP001281761"/>
    </source>
</evidence>
<sequence>MGGVESQDLSGKNVTFTKQNLVTFPAEILSKERPWISHLNLSYNMLSDIPRLSPVLPSLRTLQLNYNNLTSFPTSLNMNHTITRMDISHNSLEEFAHVIIPNLEDLRMNHTKMTINPHILKLVFPKLKQLEMAYGESSMQQYRSCQPDSPASTAQNIKSCCKSNKNI</sequence>
<reference evidence="1 2" key="1">
    <citation type="journal article" date="2022" name="bioRxiv">
        <title>Genomics of Preaxostyla Flagellates Illuminates Evolutionary Transitions and the Path Towards Mitochondrial Loss.</title>
        <authorList>
            <person name="Novak L.V.F."/>
            <person name="Treitli S.C."/>
            <person name="Pyrih J."/>
            <person name="Halakuc P."/>
            <person name="Pipaliya S.V."/>
            <person name="Vacek V."/>
            <person name="Brzon O."/>
            <person name="Soukal P."/>
            <person name="Eme L."/>
            <person name="Dacks J.B."/>
            <person name="Karnkowska A."/>
            <person name="Elias M."/>
            <person name="Hampl V."/>
        </authorList>
    </citation>
    <scope>NUCLEOTIDE SEQUENCE [LARGE SCALE GENOMIC DNA]</scope>
    <source>
        <strain evidence="1">NAU3</strain>
        <tissue evidence="1">Gut</tissue>
    </source>
</reference>
<protein>
    <submittedName>
        <fullName evidence="1">Uncharacterized protein</fullName>
    </submittedName>
</protein>
<gene>
    <name evidence="1" type="ORF">BLNAU_14012</name>
</gene>
<dbReference type="PROSITE" id="PS51450">
    <property type="entry name" value="LRR"/>
    <property type="match status" value="2"/>
</dbReference>
<dbReference type="Pfam" id="PF00560">
    <property type="entry name" value="LRR_1"/>
    <property type="match status" value="1"/>
</dbReference>
<dbReference type="InterPro" id="IPR032675">
    <property type="entry name" value="LRR_dom_sf"/>
</dbReference>
<accession>A0ABQ9XF05</accession>
<dbReference type="InterPro" id="IPR001611">
    <property type="entry name" value="Leu-rich_rpt"/>
</dbReference>
<evidence type="ECO:0000313" key="1">
    <source>
        <dbReference type="EMBL" id="KAK2951051.1"/>
    </source>
</evidence>
<name>A0ABQ9XF05_9EUKA</name>
<keyword evidence="2" id="KW-1185">Reference proteome</keyword>
<dbReference type="EMBL" id="JARBJD010000125">
    <property type="protein sequence ID" value="KAK2951051.1"/>
    <property type="molecule type" value="Genomic_DNA"/>
</dbReference>
<dbReference type="SUPFAM" id="SSF52058">
    <property type="entry name" value="L domain-like"/>
    <property type="match status" value="1"/>
</dbReference>
<comment type="caution">
    <text evidence="1">The sequence shown here is derived from an EMBL/GenBank/DDBJ whole genome shotgun (WGS) entry which is preliminary data.</text>
</comment>
<organism evidence="1 2">
    <name type="scientific">Blattamonas nauphoetae</name>
    <dbReference type="NCBI Taxonomy" id="2049346"/>
    <lineage>
        <taxon>Eukaryota</taxon>
        <taxon>Metamonada</taxon>
        <taxon>Preaxostyla</taxon>
        <taxon>Oxymonadida</taxon>
        <taxon>Blattamonas</taxon>
    </lineage>
</organism>
<dbReference type="Proteomes" id="UP001281761">
    <property type="component" value="Unassembled WGS sequence"/>
</dbReference>